<dbReference type="EMBL" id="CABFWF030000012">
    <property type="protein sequence ID" value="CAD7038253.1"/>
    <property type="molecule type" value="Genomic_DNA"/>
</dbReference>
<sequence length="158" mass="17895">MFPYPLLTIALLVMWLLLNGFTFGHLLLGGTVAVFASWGMAALRPDKPRLRKWYLLPKLFGIVMLDIIRSNLAVAWIILRGRAPGHRSSFIILQLQLRDPTALAILAVIITSTPGSAWLEYDSRRSSVLIHVLDLVDDEAWANLIKNRYEKLLLEIFS</sequence>
<keyword evidence="4 7" id="KW-0812">Transmembrane</keyword>
<evidence type="ECO:0000256" key="2">
    <source>
        <dbReference type="ARBA" id="ARBA00006228"/>
    </source>
</evidence>
<keyword evidence="5 7" id="KW-1133">Transmembrane helix</keyword>
<dbReference type="PIRSF" id="PIRSF019239">
    <property type="entry name" value="MrpE"/>
    <property type="match status" value="1"/>
</dbReference>
<name>A0ABM8PMP7_9HYPH</name>
<evidence type="ECO:0000256" key="5">
    <source>
        <dbReference type="ARBA" id="ARBA00022989"/>
    </source>
</evidence>
<evidence type="ECO:0000256" key="1">
    <source>
        <dbReference type="ARBA" id="ARBA00004651"/>
    </source>
</evidence>
<feature type="transmembrane region" description="Helical" evidence="7">
    <location>
        <begin position="60"/>
        <end position="79"/>
    </location>
</feature>
<evidence type="ECO:0000256" key="4">
    <source>
        <dbReference type="ARBA" id="ARBA00022692"/>
    </source>
</evidence>
<protein>
    <submittedName>
        <fullName evidence="8">Na+/H+ antiporter subunit E</fullName>
    </submittedName>
</protein>
<dbReference type="Pfam" id="PF01899">
    <property type="entry name" value="MNHE"/>
    <property type="match status" value="1"/>
</dbReference>
<dbReference type="PANTHER" id="PTHR34584">
    <property type="entry name" value="NA(+)/H(+) ANTIPORTER SUBUNIT E1"/>
    <property type="match status" value="1"/>
</dbReference>
<keyword evidence="3" id="KW-1003">Cell membrane</keyword>
<evidence type="ECO:0000256" key="3">
    <source>
        <dbReference type="ARBA" id="ARBA00022475"/>
    </source>
</evidence>
<dbReference type="PANTHER" id="PTHR34584:SF1">
    <property type="entry name" value="NA(+)_H(+) ANTIPORTER SUBUNIT E1"/>
    <property type="match status" value="1"/>
</dbReference>
<comment type="similarity">
    <text evidence="2">Belongs to the CPA3 antiporters (TC 2.A.63) subunit E family.</text>
</comment>
<evidence type="ECO:0000256" key="7">
    <source>
        <dbReference type="SAM" id="Phobius"/>
    </source>
</evidence>
<reference evidence="8 9" key="1">
    <citation type="submission" date="2020-11" db="EMBL/GenBank/DDBJ databases">
        <authorList>
            <person name="Lassalle F."/>
        </authorList>
    </citation>
    <scope>NUCLEOTIDE SEQUENCE [LARGE SCALE GENOMIC DNA]</scope>
    <source>
        <strain evidence="8 9">JC140</strain>
    </source>
</reference>
<dbReference type="RefSeq" id="WP_142519485.1">
    <property type="nucleotide sequence ID" value="NZ_CABFWF030000012.1"/>
</dbReference>
<evidence type="ECO:0000313" key="8">
    <source>
        <dbReference type="EMBL" id="CAD7038253.1"/>
    </source>
</evidence>
<proteinExistence type="inferred from homology"/>
<accession>A0ABM8PMP7</accession>
<evidence type="ECO:0000256" key="6">
    <source>
        <dbReference type="ARBA" id="ARBA00023136"/>
    </source>
</evidence>
<dbReference type="NCBIfam" id="NF006520">
    <property type="entry name" value="PRK08965.1-4"/>
    <property type="match status" value="1"/>
</dbReference>
<gene>
    <name evidence="8" type="ORF">REJC140_00600</name>
</gene>
<comment type="subcellular location">
    <subcellularLocation>
        <location evidence="1">Cell membrane</location>
        <topology evidence="1">Multi-pass membrane protein</topology>
    </subcellularLocation>
</comment>
<keyword evidence="9" id="KW-1185">Reference proteome</keyword>
<keyword evidence="6 7" id="KW-0472">Membrane</keyword>
<comment type="caution">
    <text evidence="8">The sequence shown here is derived from an EMBL/GenBank/DDBJ whole genome shotgun (WGS) entry which is preliminary data.</text>
</comment>
<dbReference type="InterPro" id="IPR002758">
    <property type="entry name" value="Cation_antiport_E"/>
</dbReference>
<organism evidence="8 9">
    <name type="scientific">Pseudorhizobium endolithicum</name>
    <dbReference type="NCBI Taxonomy" id="1191678"/>
    <lineage>
        <taxon>Bacteria</taxon>
        <taxon>Pseudomonadati</taxon>
        <taxon>Pseudomonadota</taxon>
        <taxon>Alphaproteobacteria</taxon>
        <taxon>Hyphomicrobiales</taxon>
        <taxon>Rhizobiaceae</taxon>
        <taxon>Rhizobium/Agrobacterium group</taxon>
        <taxon>Pseudorhizobium</taxon>
    </lineage>
</organism>
<evidence type="ECO:0000313" key="9">
    <source>
        <dbReference type="Proteomes" id="UP000606921"/>
    </source>
</evidence>
<dbReference type="Proteomes" id="UP000606921">
    <property type="component" value="Unassembled WGS sequence"/>
</dbReference>
<feature type="transmembrane region" description="Helical" evidence="7">
    <location>
        <begin position="100"/>
        <end position="119"/>
    </location>
</feature>